<sequence length="245" mass="28004">MSTLYERWGSTSVKIHNHVYTAGGDETNSVECLNLNHFYIGWNKVSFMIEQRWFAASAVLNDQMYVTGGMNARYEALLSVEFYNPVINKWTYTALMKTKRYEHALVSYNGSLYAFGGYDGLIPLNSMESFDPQKKKWNTLKPMNERRQGLCGVVYNDQIYAIGGNELNSVERFNMRTHTWSKVSSMKYKRCGACACVVSGKIYVIGGYGDKESKMTIEVYDETSKKWRLESNMETLICFASVVAL</sequence>
<dbReference type="InterPro" id="IPR011043">
    <property type="entry name" value="Gal_Oxase/kelch_b-propeller"/>
</dbReference>
<evidence type="ECO:0000313" key="3">
    <source>
        <dbReference type="Proteomes" id="UP000008144"/>
    </source>
</evidence>
<reference evidence="2" key="3">
    <citation type="submission" date="2025-08" db="UniProtKB">
        <authorList>
            <consortium name="Ensembl"/>
        </authorList>
    </citation>
    <scope>IDENTIFICATION</scope>
</reference>
<organism evidence="2 3">
    <name type="scientific">Ciona intestinalis</name>
    <name type="common">Transparent sea squirt</name>
    <name type="synonym">Ascidia intestinalis</name>
    <dbReference type="NCBI Taxonomy" id="7719"/>
    <lineage>
        <taxon>Eukaryota</taxon>
        <taxon>Metazoa</taxon>
        <taxon>Chordata</taxon>
        <taxon>Tunicata</taxon>
        <taxon>Ascidiacea</taxon>
        <taxon>Phlebobranchia</taxon>
        <taxon>Cionidae</taxon>
        <taxon>Ciona</taxon>
    </lineage>
</organism>
<reference evidence="3" key="1">
    <citation type="journal article" date="2002" name="Science">
        <title>The draft genome of Ciona intestinalis: insights into chordate and vertebrate origins.</title>
        <authorList>
            <person name="Dehal P."/>
            <person name="Satou Y."/>
            <person name="Campbell R.K."/>
            <person name="Chapman J."/>
            <person name="Degnan B."/>
            <person name="De Tomaso A."/>
            <person name="Davidson B."/>
            <person name="Di Gregorio A."/>
            <person name="Gelpke M."/>
            <person name="Goodstein D.M."/>
            <person name="Harafuji N."/>
            <person name="Hastings K.E."/>
            <person name="Ho I."/>
            <person name="Hotta K."/>
            <person name="Huang W."/>
            <person name="Kawashima T."/>
            <person name="Lemaire P."/>
            <person name="Martinez D."/>
            <person name="Meinertzhagen I.A."/>
            <person name="Necula S."/>
            <person name="Nonaka M."/>
            <person name="Putnam N."/>
            <person name="Rash S."/>
            <person name="Saiga H."/>
            <person name="Satake M."/>
            <person name="Terry A."/>
            <person name="Yamada L."/>
            <person name="Wang H.G."/>
            <person name="Awazu S."/>
            <person name="Azumi K."/>
            <person name="Boore J."/>
            <person name="Branno M."/>
            <person name="Chin-Bow S."/>
            <person name="DeSantis R."/>
            <person name="Doyle S."/>
            <person name="Francino P."/>
            <person name="Keys D.N."/>
            <person name="Haga S."/>
            <person name="Hayashi H."/>
            <person name="Hino K."/>
            <person name="Imai K.S."/>
            <person name="Inaba K."/>
            <person name="Kano S."/>
            <person name="Kobayashi K."/>
            <person name="Kobayashi M."/>
            <person name="Lee B.I."/>
            <person name="Makabe K.W."/>
            <person name="Manohar C."/>
            <person name="Matassi G."/>
            <person name="Medina M."/>
            <person name="Mochizuki Y."/>
            <person name="Mount S."/>
            <person name="Morishita T."/>
            <person name="Miura S."/>
            <person name="Nakayama A."/>
            <person name="Nishizaka S."/>
            <person name="Nomoto H."/>
            <person name="Ohta F."/>
            <person name="Oishi K."/>
            <person name="Rigoutsos I."/>
            <person name="Sano M."/>
            <person name="Sasaki A."/>
            <person name="Sasakura Y."/>
            <person name="Shoguchi E."/>
            <person name="Shin-i T."/>
            <person name="Spagnuolo A."/>
            <person name="Stainier D."/>
            <person name="Suzuki M.M."/>
            <person name="Tassy O."/>
            <person name="Takatori N."/>
            <person name="Tokuoka M."/>
            <person name="Yagi K."/>
            <person name="Yoshizaki F."/>
            <person name="Wada S."/>
            <person name="Zhang C."/>
            <person name="Hyatt P.D."/>
            <person name="Larimer F."/>
            <person name="Detter C."/>
            <person name="Doggett N."/>
            <person name="Glavina T."/>
            <person name="Hawkins T."/>
            <person name="Richardson P."/>
            <person name="Lucas S."/>
            <person name="Kohara Y."/>
            <person name="Levine M."/>
            <person name="Satoh N."/>
            <person name="Rokhsar D.S."/>
        </authorList>
    </citation>
    <scope>NUCLEOTIDE SEQUENCE [LARGE SCALE GENOMIC DNA]</scope>
</reference>
<dbReference type="GO" id="GO:0005737">
    <property type="term" value="C:cytoplasm"/>
    <property type="evidence" value="ECO:0000318"/>
    <property type="project" value="GO_Central"/>
</dbReference>
<dbReference type="OMA" id="WRECALM"/>
<evidence type="ECO:0000313" key="2">
    <source>
        <dbReference type="Ensembl" id="ENSCINP00000032729.1"/>
    </source>
</evidence>
<dbReference type="GO" id="GO:1990756">
    <property type="term" value="F:ubiquitin-like ligase-substrate adaptor activity"/>
    <property type="evidence" value="ECO:0000318"/>
    <property type="project" value="GO_Central"/>
</dbReference>
<accession>H2XSU5</accession>
<dbReference type="SUPFAM" id="SSF50965">
    <property type="entry name" value="Galactose oxidase, central domain"/>
    <property type="match status" value="1"/>
</dbReference>
<dbReference type="Proteomes" id="UP000008144">
    <property type="component" value="Chromosome 5"/>
</dbReference>
<dbReference type="GO" id="GO:0043161">
    <property type="term" value="P:proteasome-mediated ubiquitin-dependent protein catabolic process"/>
    <property type="evidence" value="ECO:0000318"/>
    <property type="project" value="GO_Central"/>
</dbReference>
<name>H2XSU5_CIOIN</name>
<dbReference type="EMBL" id="EAAA01002075">
    <property type="status" value="NOT_ANNOTATED_CDS"/>
    <property type="molecule type" value="Genomic_DNA"/>
</dbReference>
<protein>
    <recommendedName>
        <fullName evidence="4">BACK domain-containing protein</fullName>
    </recommendedName>
</protein>
<keyword evidence="3" id="KW-1185">Reference proteome</keyword>
<dbReference type="Ensembl" id="ENSCINT00000031485.1">
    <property type="protein sequence ID" value="ENSCINP00000032729.1"/>
    <property type="gene ID" value="ENSCING00000019603.1"/>
</dbReference>
<dbReference type="InParanoid" id="H2XSU5"/>
<dbReference type="InterPro" id="IPR015915">
    <property type="entry name" value="Kelch-typ_b-propeller"/>
</dbReference>
<dbReference type="GO" id="GO:0031463">
    <property type="term" value="C:Cul3-RING ubiquitin ligase complex"/>
    <property type="evidence" value="ECO:0000318"/>
    <property type="project" value="GO_Central"/>
</dbReference>
<dbReference type="STRING" id="7719.ENSCINP00000032729"/>
<dbReference type="SMART" id="SM00612">
    <property type="entry name" value="Kelch"/>
    <property type="match status" value="5"/>
</dbReference>
<keyword evidence="1" id="KW-0880">Kelch repeat</keyword>
<evidence type="ECO:0008006" key="4">
    <source>
        <dbReference type="Google" id="ProtNLM"/>
    </source>
</evidence>
<proteinExistence type="predicted"/>
<reference evidence="2" key="4">
    <citation type="submission" date="2025-09" db="UniProtKB">
        <authorList>
            <consortium name="Ensembl"/>
        </authorList>
    </citation>
    <scope>IDENTIFICATION</scope>
</reference>
<evidence type="ECO:0000256" key="1">
    <source>
        <dbReference type="ARBA" id="ARBA00022441"/>
    </source>
</evidence>
<dbReference type="InterPro" id="IPR006652">
    <property type="entry name" value="Kelch_1"/>
</dbReference>
<reference evidence="2" key="2">
    <citation type="journal article" date="2008" name="Genome Biol.">
        <title>Improved genome assembly and evidence-based global gene model set for the chordate Ciona intestinalis: new insight into intron and operon populations.</title>
        <authorList>
            <person name="Satou Y."/>
            <person name="Mineta K."/>
            <person name="Ogasawara M."/>
            <person name="Sasakura Y."/>
            <person name="Shoguchi E."/>
            <person name="Ueno K."/>
            <person name="Yamada L."/>
            <person name="Matsumoto J."/>
            <person name="Wasserscheid J."/>
            <person name="Dewar K."/>
            <person name="Wiley G.B."/>
            <person name="Macmil S.L."/>
            <person name="Roe B.A."/>
            <person name="Zeller R.W."/>
            <person name="Hastings K.E."/>
            <person name="Lemaire P."/>
            <person name="Lindquist E."/>
            <person name="Endo T."/>
            <person name="Hotta K."/>
            <person name="Inaba K."/>
        </authorList>
    </citation>
    <scope>NUCLEOTIDE SEQUENCE [LARGE SCALE GENOMIC DNA]</scope>
    <source>
        <strain evidence="2">wild type</strain>
    </source>
</reference>
<dbReference type="PANTHER" id="PTHR45632:SF13">
    <property type="entry name" value="KELCH-LIKE PROTEIN 26"/>
    <property type="match status" value="1"/>
</dbReference>
<dbReference type="AlphaFoldDB" id="H2XSU5"/>
<dbReference type="HOGENOM" id="CLU_004253_10_3_1"/>
<dbReference type="GeneTree" id="ENSGT00940000164156"/>
<dbReference type="Gene3D" id="2.120.10.80">
    <property type="entry name" value="Kelch-type beta propeller"/>
    <property type="match status" value="1"/>
</dbReference>
<dbReference type="PANTHER" id="PTHR45632">
    <property type="entry name" value="LD33804P"/>
    <property type="match status" value="1"/>
</dbReference>
<dbReference type="Pfam" id="PF24681">
    <property type="entry name" value="Kelch_KLHDC2_KLHL20_DRC7"/>
    <property type="match status" value="1"/>
</dbReference>